<dbReference type="SUPFAM" id="SSF55729">
    <property type="entry name" value="Acyl-CoA N-acyltransferases (Nat)"/>
    <property type="match status" value="1"/>
</dbReference>
<dbReference type="GO" id="GO:0003714">
    <property type="term" value="F:transcription corepressor activity"/>
    <property type="evidence" value="ECO:0007669"/>
    <property type="project" value="InterPro"/>
</dbReference>
<organism evidence="2">
    <name type="scientific">Vitis vinifera</name>
    <name type="common">Grape</name>
    <dbReference type="NCBI Taxonomy" id="29760"/>
    <lineage>
        <taxon>Eukaryota</taxon>
        <taxon>Viridiplantae</taxon>
        <taxon>Streptophyta</taxon>
        <taxon>Embryophyta</taxon>
        <taxon>Tracheophyta</taxon>
        <taxon>Spermatophyta</taxon>
        <taxon>Magnoliopsida</taxon>
        <taxon>eudicotyledons</taxon>
        <taxon>Gunneridae</taxon>
        <taxon>Pentapetalae</taxon>
        <taxon>rosids</taxon>
        <taxon>Vitales</taxon>
        <taxon>Vitaceae</taxon>
        <taxon>Viteae</taxon>
        <taxon>Vitis</taxon>
    </lineage>
</organism>
<sequence length="243" mass="27704">MFGSSDSFIGSGEPYSEENHGIGQSLLRFQLSISVPSASNKVTPFSGCPTFLQCRSKFKRLDFRGFYIMALQKDDEFVCAATAFMNCVYEYLHGLRIHGHKVAEMPLVATAFKYRRQGMCQVLVHELEKMLSQLHVERLVLPAISERSELWQSLFGFSEMSSAERLELLRFPFLGFQGTTMFQKILSKIIPRMETRVEYSATCRPLDPCTINSGLLISFAFFFSFSYSMRIEVDMAMSEDFGT</sequence>
<dbReference type="EMBL" id="AM453058">
    <property type="protein sequence ID" value="CAN78845.1"/>
    <property type="molecule type" value="Genomic_DNA"/>
</dbReference>
<accession>A5BB80</accession>
<dbReference type="Pfam" id="PF23209">
    <property type="entry name" value="IDM1_C"/>
    <property type="match status" value="1"/>
</dbReference>
<evidence type="ECO:0000259" key="1">
    <source>
        <dbReference type="Pfam" id="PF23209"/>
    </source>
</evidence>
<dbReference type="AlphaFoldDB" id="A5BB80"/>
<reference evidence="2" key="1">
    <citation type="journal article" date="2007" name="PLoS ONE">
        <title>The first genome sequence of an elite grapevine cultivar (Pinot noir Vitis vinifera L.): coping with a highly heterozygous genome.</title>
        <authorList>
            <person name="Velasco R."/>
            <person name="Zharkikh A."/>
            <person name="Troggio M."/>
            <person name="Cartwright D.A."/>
            <person name="Cestaro A."/>
            <person name="Pruss D."/>
            <person name="Pindo M."/>
            <person name="FitzGerald L.M."/>
            <person name="Vezzulli S."/>
            <person name="Reid J."/>
            <person name="Malacarne G."/>
            <person name="Iliev D."/>
            <person name="Coppola G."/>
            <person name="Wardell B."/>
            <person name="Micheletti D."/>
            <person name="Macalma T."/>
            <person name="Facci M."/>
            <person name="Mitchell J.T."/>
            <person name="Perazzolli M."/>
            <person name="Eldredge G."/>
            <person name="Gatto P."/>
            <person name="Oyzerski R."/>
            <person name="Moretto M."/>
            <person name="Gutin N."/>
            <person name="Stefanini M."/>
            <person name="Chen Y."/>
            <person name="Segala C."/>
            <person name="Davenport C."/>
            <person name="Dematte L."/>
            <person name="Mraz A."/>
            <person name="Battilana J."/>
            <person name="Stormo K."/>
            <person name="Costa F."/>
            <person name="Tao Q."/>
            <person name="Si-Ammour A."/>
            <person name="Harkins T."/>
            <person name="Lackey A."/>
            <person name="Perbost C."/>
            <person name="Taillon B."/>
            <person name="Stella A."/>
            <person name="Solovyev V."/>
            <person name="Fawcett J.A."/>
            <person name="Sterck L."/>
            <person name="Vandepoele K."/>
            <person name="Grando S.M."/>
            <person name="Toppo S."/>
            <person name="Moser C."/>
            <person name="Lanchbury J."/>
            <person name="Bogden R."/>
            <person name="Skolnick M."/>
            <person name="Sgaramella V."/>
            <person name="Bhatnagar S.K."/>
            <person name="Fontana P."/>
            <person name="Gutin A."/>
            <person name="Van de Peer Y."/>
            <person name="Salamini F."/>
            <person name="Viola R."/>
        </authorList>
    </citation>
    <scope>NUCLEOTIDE SEQUENCE</scope>
</reference>
<gene>
    <name evidence="2" type="ORF">VITISV_013035</name>
</gene>
<dbReference type="InterPro" id="IPR056511">
    <property type="entry name" value="IDM1_C"/>
</dbReference>
<dbReference type="PANTHER" id="PTHR46309">
    <property type="entry name" value="PHD FINGER PROTEIN 12"/>
    <property type="match status" value="1"/>
</dbReference>
<dbReference type="PANTHER" id="PTHR46309:SF14">
    <property type="entry name" value="PHD-TYPE DOMAIN-CONTAINING PROTEIN"/>
    <property type="match status" value="1"/>
</dbReference>
<dbReference type="InterPro" id="IPR016181">
    <property type="entry name" value="Acyl_CoA_acyltransferase"/>
</dbReference>
<proteinExistence type="predicted"/>
<feature type="domain" description="Increased DNA methylation 1 C-terminal" evidence="1">
    <location>
        <begin position="53"/>
        <end position="184"/>
    </location>
</feature>
<protein>
    <recommendedName>
        <fullName evidence="1">Increased DNA methylation 1 C-terminal domain-containing protein</fullName>
    </recommendedName>
</protein>
<name>A5BB80_VITVI</name>
<evidence type="ECO:0000313" key="2">
    <source>
        <dbReference type="EMBL" id="CAN78845.1"/>
    </source>
</evidence>
<dbReference type="InterPro" id="IPR042163">
    <property type="entry name" value="PHF12"/>
</dbReference>